<dbReference type="InterPro" id="IPR004839">
    <property type="entry name" value="Aminotransferase_I/II_large"/>
</dbReference>
<comment type="similarity">
    <text evidence="2 6">Belongs to the class-I pyridoxal-phosphate-dependent aminotransferase family.</text>
</comment>
<dbReference type="Pfam" id="PF00155">
    <property type="entry name" value="Aminotran_1_2"/>
    <property type="match status" value="1"/>
</dbReference>
<dbReference type="InterPro" id="IPR015422">
    <property type="entry name" value="PyrdxlP-dep_Trfase_small"/>
</dbReference>
<organism evidence="8 9">
    <name type="scientific">Legionella maceachernii</name>
    <dbReference type="NCBI Taxonomy" id="466"/>
    <lineage>
        <taxon>Bacteria</taxon>
        <taxon>Pseudomonadati</taxon>
        <taxon>Pseudomonadota</taxon>
        <taxon>Gammaproteobacteria</taxon>
        <taxon>Legionellales</taxon>
        <taxon>Legionellaceae</taxon>
        <taxon>Legionella</taxon>
    </lineage>
</organism>
<dbReference type="PANTHER" id="PTHR46383">
    <property type="entry name" value="ASPARTATE AMINOTRANSFERASE"/>
    <property type="match status" value="1"/>
</dbReference>
<dbReference type="SUPFAM" id="SSF53383">
    <property type="entry name" value="PLP-dependent transferases"/>
    <property type="match status" value="1"/>
</dbReference>
<dbReference type="EMBL" id="LNYL01000033">
    <property type="protein sequence ID" value="KTD27046.1"/>
    <property type="molecule type" value="Genomic_DNA"/>
</dbReference>
<dbReference type="STRING" id="466.Lmac_1294"/>
<dbReference type="RefSeq" id="WP_058452073.1">
    <property type="nucleotide sequence ID" value="NZ_CAAAIB010000009.1"/>
</dbReference>
<evidence type="ECO:0000313" key="8">
    <source>
        <dbReference type="EMBL" id="KTD27046.1"/>
    </source>
</evidence>
<evidence type="ECO:0000259" key="7">
    <source>
        <dbReference type="Pfam" id="PF00155"/>
    </source>
</evidence>
<keyword evidence="9" id="KW-1185">Reference proteome</keyword>
<dbReference type="Proteomes" id="UP000054908">
    <property type="component" value="Unassembled WGS sequence"/>
</dbReference>
<dbReference type="GO" id="GO:0030170">
    <property type="term" value="F:pyridoxal phosphate binding"/>
    <property type="evidence" value="ECO:0007669"/>
    <property type="project" value="InterPro"/>
</dbReference>
<dbReference type="OrthoDB" id="9813612at2"/>
<dbReference type="PROSITE" id="PS00105">
    <property type="entry name" value="AA_TRANSFER_CLASS_1"/>
    <property type="match status" value="1"/>
</dbReference>
<proteinExistence type="inferred from homology"/>
<keyword evidence="5" id="KW-0663">Pyridoxal phosphate</keyword>
<reference evidence="8 9" key="1">
    <citation type="submission" date="2015-11" db="EMBL/GenBank/DDBJ databases">
        <title>Genomic analysis of 38 Legionella species identifies large and diverse effector repertoires.</title>
        <authorList>
            <person name="Burstein D."/>
            <person name="Amaro F."/>
            <person name="Zusman T."/>
            <person name="Lifshitz Z."/>
            <person name="Cohen O."/>
            <person name="Gilbert J.A."/>
            <person name="Pupko T."/>
            <person name="Shuman H.A."/>
            <person name="Segal G."/>
        </authorList>
    </citation>
    <scope>NUCLEOTIDE SEQUENCE [LARGE SCALE GENOMIC DNA]</scope>
    <source>
        <strain evidence="8 9">PX-1-G2-E2</strain>
    </source>
</reference>
<name>A0A0W0W582_9GAMM</name>
<keyword evidence="3 6" id="KW-0032">Aminotransferase</keyword>
<dbReference type="InterPro" id="IPR015424">
    <property type="entry name" value="PyrdxlP-dep_Trfase"/>
</dbReference>
<evidence type="ECO:0000256" key="6">
    <source>
        <dbReference type="RuleBase" id="RU000481"/>
    </source>
</evidence>
<gene>
    <name evidence="8" type="primary">aatA</name>
    <name evidence="8" type="ORF">Lmac_1294</name>
</gene>
<evidence type="ECO:0000256" key="2">
    <source>
        <dbReference type="ARBA" id="ARBA00007441"/>
    </source>
</evidence>
<evidence type="ECO:0000256" key="5">
    <source>
        <dbReference type="ARBA" id="ARBA00022898"/>
    </source>
</evidence>
<evidence type="ECO:0000256" key="1">
    <source>
        <dbReference type="ARBA" id="ARBA00001933"/>
    </source>
</evidence>
<dbReference type="AlphaFoldDB" id="A0A0W0W582"/>
<keyword evidence="4 6" id="KW-0808">Transferase</keyword>
<feature type="domain" description="Aminotransferase class I/classII large" evidence="7">
    <location>
        <begin position="87"/>
        <end position="439"/>
    </location>
</feature>
<comment type="cofactor">
    <cofactor evidence="1 6">
        <name>pyridoxal 5'-phosphate</name>
        <dbReference type="ChEBI" id="CHEBI:597326"/>
    </cofactor>
</comment>
<dbReference type="CDD" id="cd00609">
    <property type="entry name" value="AAT_like"/>
    <property type="match status" value="1"/>
</dbReference>
<dbReference type="InterPro" id="IPR004838">
    <property type="entry name" value="NHTrfase_class1_PyrdxlP-BS"/>
</dbReference>
<comment type="caution">
    <text evidence="8">The sequence shown here is derived from an EMBL/GenBank/DDBJ whole genome shotgun (WGS) entry which is preliminary data.</text>
</comment>
<dbReference type="EC" id="2.6.1.-" evidence="6"/>
<dbReference type="Gene3D" id="3.90.1150.10">
    <property type="entry name" value="Aspartate Aminotransferase, domain 1"/>
    <property type="match status" value="1"/>
</dbReference>
<dbReference type="GO" id="GO:0008483">
    <property type="term" value="F:transaminase activity"/>
    <property type="evidence" value="ECO:0007669"/>
    <property type="project" value="UniProtKB-KW"/>
</dbReference>
<evidence type="ECO:0000256" key="3">
    <source>
        <dbReference type="ARBA" id="ARBA00022576"/>
    </source>
</evidence>
<dbReference type="InterPro" id="IPR015421">
    <property type="entry name" value="PyrdxlP-dep_Trfase_major"/>
</dbReference>
<dbReference type="PATRIC" id="fig|466.6.peg.1371"/>
<accession>A0A0W0W582</accession>
<dbReference type="InterPro" id="IPR050596">
    <property type="entry name" value="AspAT/PAT-like"/>
</dbReference>
<evidence type="ECO:0000313" key="9">
    <source>
        <dbReference type="Proteomes" id="UP000054908"/>
    </source>
</evidence>
<evidence type="ECO:0000256" key="4">
    <source>
        <dbReference type="ARBA" id="ARBA00022679"/>
    </source>
</evidence>
<protein>
    <recommendedName>
        <fullName evidence="6">Aminotransferase</fullName>
        <ecNumber evidence="6">2.6.1.-</ecNumber>
    </recommendedName>
</protein>
<sequence length="466" mass="51165">MILTPEGQPAGDLDKITLLAMWSRHLRKQERLVITSNMGKPTFALNGHAASLAAQHWSQLQLAVQKAHHCFRSNPDSALTRDLIVQMASAIDYGDPQGDAEARELMAKALNRWYKQRIEVEPQHLLFTVGGAAAIHIALHVLHEQAPDAKVITPFPHYSLYATTNKSLQLHPIPVMDEPGYRLTAKALAKSLARNNHPIAAFLFCDPNNPLGTLVSPEEWQAIAAVLQHYPKVPILLDEAYAEMRLDGQAHQSLLTVAPELYPRTILLRSATKGLSAAGQRMAVLITPDAALMSKLVVKNVSIYGHAPRIEQYIFASALNSFNENDRKDLAAFYAPQVKLAQNRLKAMGAAMPDPLYQVEGTFYVLADLSALLGLELSAEAAYVLGKSGPMETDEDIAYYLLFKGLSIAPLSYFGAAPQAGFMRITCSGGDSEINALCDILQKALVQARKMKKQIKQKRILSSSEI</sequence>
<dbReference type="GO" id="GO:0006520">
    <property type="term" value="P:amino acid metabolic process"/>
    <property type="evidence" value="ECO:0007669"/>
    <property type="project" value="InterPro"/>
</dbReference>
<dbReference type="PANTHER" id="PTHR46383:SF1">
    <property type="entry name" value="ASPARTATE AMINOTRANSFERASE"/>
    <property type="match status" value="1"/>
</dbReference>
<dbReference type="Gene3D" id="3.40.640.10">
    <property type="entry name" value="Type I PLP-dependent aspartate aminotransferase-like (Major domain)"/>
    <property type="match status" value="1"/>
</dbReference>